<gene>
    <name evidence="1" type="ORF">TE42_07160</name>
</gene>
<evidence type="ECO:0000313" key="2">
    <source>
        <dbReference type="Proteomes" id="UP000035067"/>
    </source>
</evidence>
<sequence>MFTVEISLKRNPLPLTVQRREQADAEALLQTLGGAMTSQRSELLHLNCDTSSERKILLLSDEIASVQMYERSSGGSGRARRPGFSLDA</sequence>
<dbReference type="PATRIC" id="fig|1604020.3.peg.1283"/>
<dbReference type="Proteomes" id="UP000035067">
    <property type="component" value="Unassembled WGS sequence"/>
</dbReference>
<dbReference type="InterPro" id="IPR020885">
    <property type="entry name" value="UPF0367"/>
</dbReference>
<dbReference type="Pfam" id="PF26132">
    <property type="entry name" value="UPF0367"/>
    <property type="match status" value="1"/>
</dbReference>
<dbReference type="NCBIfam" id="NF010236">
    <property type="entry name" value="PRK13683.1"/>
    <property type="match status" value="1"/>
</dbReference>
<organism evidence="1 2">
    <name type="scientific">Candidatus Synechococcus spongiarum SP3</name>
    <dbReference type="NCBI Taxonomy" id="1604020"/>
    <lineage>
        <taxon>Bacteria</taxon>
        <taxon>Bacillati</taxon>
        <taxon>Cyanobacteriota</taxon>
        <taxon>Cyanophyceae</taxon>
        <taxon>Synechococcales</taxon>
        <taxon>Synechococcaceae</taxon>
        <taxon>Synechococcus</taxon>
    </lineage>
</organism>
<protein>
    <submittedName>
        <fullName evidence="1">Uncharacterized protein</fullName>
    </submittedName>
</protein>
<reference evidence="1 2" key="1">
    <citation type="submission" date="2015-01" db="EMBL/GenBank/DDBJ databases">
        <title>Lifestyle Evolution in Cyanobacterial Symbionts of Sponges.</title>
        <authorList>
            <person name="Burgsdorf I."/>
            <person name="Slaby B.M."/>
            <person name="Handley K.M."/>
            <person name="Haber M."/>
            <person name="Blom J."/>
            <person name="Marshall C.W."/>
            <person name="Gilbert J.A."/>
            <person name="Hentschel U."/>
            <person name="Steindler L."/>
        </authorList>
    </citation>
    <scope>NUCLEOTIDE SEQUENCE [LARGE SCALE GENOMIC DNA]</scope>
    <source>
        <strain evidence="1">SP3</strain>
    </source>
</reference>
<dbReference type="EMBL" id="JXQG01000042">
    <property type="protein sequence ID" value="KKZ11741.1"/>
    <property type="molecule type" value="Genomic_DNA"/>
</dbReference>
<evidence type="ECO:0000313" key="1">
    <source>
        <dbReference type="EMBL" id="KKZ11741.1"/>
    </source>
</evidence>
<dbReference type="AlphaFoldDB" id="A0A0G2IW05"/>
<name>A0A0G2IW05_9SYNE</name>
<proteinExistence type="predicted"/>
<comment type="caution">
    <text evidence="1">The sequence shown here is derived from an EMBL/GenBank/DDBJ whole genome shotgun (WGS) entry which is preliminary data.</text>
</comment>
<accession>A0A0G2IW05</accession>